<comment type="caution">
    <text evidence="2">The sequence shown here is derived from an EMBL/GenBank/DDBJ whole genome shotgun (WGS) entry which is preliminary data.</text>
</comment>
<keyword evidence="3" id="KW-1185">Reference proteome</keyword>
<name>A0ABU7SIB4_9ACTN</name>
<dbReference type="InterPro" id="IPR025202">
    <property type="entry name" value="PLD-like_dom"/>
</dbReference>
<organism evidence="2 3">
    <name type="scientific">Plantactinospora veratri</name>
    <dbReference type="NCBI Taxonomy" id="1436122"/>
    <lineage>
        <taxon>Bacteria</taxon>
        <taxon>Bacillati</taxon>
        <taxon>Actinomycetota</taxon>
        <taxon>Actinomycetes</taxon>
        <taxon>Micromonosporales</taxon>
        <taxon>Micromonosporaceae</taxon>
        <taxon>Plantactinospora</taxon>
    </lineage>
</organism>
<evidence type="ECO:0000313" key="2">
    <source>
        <dbReference type="EMBL" id="MEE6309700.1"/>
    </source>
</evidence>
<dbReference type="InterPro" id="IPR001736">
    <property type="entry name" value="PLipase_D/transphosphatidylase"/>
</dbReference>
<dbReference type="RefSeq" id="WP_331209948.1">
    <property type="nucleotide sequence ID" value="NZ_JAZGQL010000017.1"/>
</dbReference>
<evidence type="ECO:0000259" key="1">
    <source>
        <dbReference type="PROSITE" id="PS50035"/>
    </source>
</evidence>
<dbReference type="Proteomes" id="UP001339911">
    <property type="component" value="Unassembled WGS sequence"/>
</dbReference>
<dbReference type="SMART" id="SM00155">
    <property type="entry name" value="PLDc"/>
    <property type="match status" value="2"/>
</dbReference>
<dbReference type="PANTHER" id="PTHR21248:SF22">
    <property type="entry name" value="PHOSPHOLIPASE D"/>
    <property type="match status" value="1"/>
</dbReference>
<dbReference type="PROSITE" id="PS50035">
    <property type="entry name" value="PLD"/>
    <property type="match status" value="1"/>
</dbReference>
<proteinExistence type="predicted"/>
<reference evidence="2 3" key="1">
    <citation type="submission" date="2024-01" db="EMBL/GenBank/DDBJ databases">
        <title>Genome insights into Plantactinospora veratri sp. nov.</title>
        <authorList>
            <person name="Wang L."/>
        </authorList>
    </citation>
    <scope>NUCLEOTIDE SEQUENCE [LARGE SCALE GENOMIC DNA]</scope>
    <source>
        <strain evidence="2 3">NEAU-FHS4</strain>
    </source>
</reference>
<gene>
    <name evidence="2" type="ORF">V1634_22970</name>
</gene>
<accession>A0ABU7SIB4</accession>
<dbReference type="EMBL" id="JAZGQL010000017">
    <property type="protein sequence ID" value="MEE6309700.1"/>
    <property type="molecule type" value="Genomic_DNA"/>
</dbReference>
<feature type="domain" description="PLD phosphodiesterase" evidence="1">
    <location>
        <begin position="148"/>
        <end position="170"/>
    </location>
</feature>
<sequence length="516" mass="57037">MPDGDVLREELDLGAVTAPEGYFLLRDAPGQPFLDAPDADRAYRHRFTYRGSVTSIRRAAIELIQGARHKIFLASFRIGDRELLDALFAAVDRLHGGVYVVTSWTEQSLKRDLSSLEDIDEVDVQAQKKRFDELTRRGIALRGHEGCHAKFLVVDDSVALVSSANLETSALVDTERKRATGENGVLVGDPAEVDRLARFFTRLWFAGCTWAALPGAEYALHRRTPAPSPVTVPPPAGGTGVIWTYDGEDGDGPHRERGILDAVHDVIGRARRELLLATFSLVGIRDRPELLLDPLRRAMAAHELDVRLLVRGRNNVPEHRADAAALAELGVTIHGDSDTHAKGVIADGRHGALFSANFDAVHGMFSGVEVGTRLDGRPALAEARRYFRHAMEHADLAFVPAPTQRELDEGLGARWRRRWPQGERLTVSATDADWRRLVEATATGPVLWEEDKELRLYVGDVVATLRPTPPARFRLSVAESRPDAATRMRNWYAERPGAGTARPKRGCCPALLTRLR</sequence>
<dbReference type="Gene3D" id="3.30.870.10">
    <property type="entry name" value="Endonuclease Chain A"/>
    <property type="match status" value="2"/>
</dbReference>
<dbReference type="PANTHER" id="PTHR21248">
    <property type="entry name" value="CARDIOLIPIN SYNTHASE"/>
    <property type="match status" value="1"/>
</dbReference>
<evidence type="ECO:0000313" key="3">
    <source>
        <dbReference type="Proteomes" id="UP001339911"/>
    </source>
</evidence>
<protein>
    <submittedName>
        <fullName evidence="2">Phosphatidylserine/phosphatidylglycerophosphate/ cardiolipin synthase family protein</fullName>
    </submittedName>
</protein>
<dbReference type="SUPFAM" id="SSF56024">
    <property type="entry name" value="Phospholipase D/nuclease"/>
    <property type="match status" value="2"/>
</dbReference>
<dbReference type="Pfam" id="PF13091">
    <property type="entry name" value="PLDc_2"/>
    <property type="match status" value="1"/>
</dbReference>